<accession>A0ABU5GRM7</accession>
<name>A0ABU5GRM7_9GAMM</name>
<keyword evidence="3" id="KW-1185">Reference proteome</keyword>
<sequence length="133" mass="13979">MGLFNSILSKLGIGKAEAAEAEVEAPAAATPEASAPAAEQPSVAAVSVVDVVAQLETRAAANPQKLNWRVSIVDLLKLLELDSSFSARKELATELNCPAELMADSAQMNMWLHKTVLAKIAENGGNIPDDLLN</sequence>
<feature type="domain" description="DUF3597" evidence="1">
    <location>
        <begin position="3"/>
        <end position="128"/>
    </location>
</feature>
<organism evidence="2 3">
    <name type="scientific">Denitrificimonas halotolerans</name>
    <dbReference type="NCBI Taxonomy" id="3098930"/>
    <lineage>
        <taxon>Bacteria</taxon>
        <taxon>Pseudomonadati</taxon>
        <taxon>Pseudomonadota</taxon>
        <taxon>Gammaproteobacteria</taxon>
        <taxon>Pseudomonadales</taxon>
        <taxon>Pseudomonadaceae</taxon>
        <taxon>Denitrificimonas</taxon>
    </lineage>
</organism>
<evidence type="ECO:0000313" key="2">
    <source>
        <dbReference type="EMBL" id="MDY7219636.1"/>
    </source>
</evidence>
<comment type="caution">
    <text evidence="2">The sequence shown here is derived from an EMBL/GenBank/DDBJ whole genome shotgun (WGS) entry which is preliminary data.</text>
</comment>
<proteinExistence type="predicted"/>
<dbReference type="SUPFAM" id="SSF158634">
    <property type="entry name" value="RPA2825-like"/>
    <property type="match status" value="1"/>
</dbReference>
<gene>
    <name evidence="2" type="ORF">TOI97_08685</name>
</gene>
<dbReference type="Pfam" id="PF12200">
    <property type="entry name" value="DUF3597"/>
    <property type="match status" value="1"/>
</dbReference>
<dbReference type="Proteomes" id="UP001294570">
    <property type="component" value="Unassembled WGS sequence"/>
</dbReference>
<dbReference type="EMBL" id="JAXIVU010000011">
    <property type="protein sequence ID" value="MDY7219636.1"/>
    <property type="molecule type" value="Genomic_DNA"/>
</dbReference>
<dbReference type="RefSeq" id="WP_321553727.1">
    <property type="nucleotide sequence ID" value="NZ_JAXIVU010000011.1"/>
</dbReference>
<reference evidence="2 3" key="1">
    <citation type="submission" date="2023-12" db="EMBL/GenBank/DDBJ databases">
        <title>Denitrificimonas halotolerans sp. nov.,a novel species isolated from landfill leachate.</title>
        <authorList>
            <person name="Wang S."/>
        </authorList>
    </citation>
    <scope>NUCLEOTIDE SEQUENCE [LARGE SCALE GENOMIC DNA]</scope>
    <source>
        <strain evidence="2 3">JX-1</strain>
    </source>
</reference>
<protein>
    <submittedName>
        <fullName evidence="2">DUF3597 domain-containing protein</fullName>
    </submittedName>
</protein>
<evidence type="ECO:0000313" key="3">
    <source>
        <dbReference type="Proteomes" id="UP001294570"/>
    </source>
</evidence>
<dbReference type="InterPro" id="IPR022016">
    <property type="entry name" value="DUF3597"/>
</dbReference>
<evidence type="ECO:0000259" key="1">
    <source>
        <dbReference type="Pfam" id="PF12200"/>
    </source>
</evidence>